<keyword evidence="3" id="KW-0732">Signal</keyword>
<evidence type="ECO:0000256" key="2">
    <source>
        <dbReference type="ARBA" id="ARBA00007639"/>
    </source>
</evidence>
<dbReference type="Pfam" id="PF13407">
    <property type="entry name" value="Peripla_BP_4"/>
    <property type="match status" value="1"/>
</dbReference>
<keyword evidence="6" id="KW-1185">Reference proteome</keyword>
<evidence type="ECO:0000313" key="6">
    <source>
        <dbReference type="Proteomes" id="UP001208935"/>
    </source>
</evidence>
<sequence length="329" mass="35088">MKHVSKRIARLLAFTVLWVGSSLAAAEDVSVVVKIGGIPWFNAMEQGIRKAGGELGVQAGMIGPTEADAAQQVRAVEDLIARKSKVIAVVPNDAKALEPVFKRARDAGIKIITHESPEQKGADWNIELTTVAGFGERHMESLAKAMAGQGKYAVFVGSLTVPLHNAWADAAIAHQKKNFPKMQLVADRFGVAENLDESHRTAQDLMRAHPDLKGFLAFGSQGPIGAGRAVLEAGKTDKVAVVGPFSPGQGAKLVKAGAIREGFIWNPSLAGEVIVRVGKLLMDGQEPSNGMEIQGLGKVLVDKERRSILGQKLETINKESIDRLVGMGL</sequence>
<dbReference type="PANTHER" id="PTHR30036:SF7">
    <property type="entry name" value="ABC TRANSPORTER PERIPLASMIC-BINDING PROTEIN YPHF"/>
    <property type="match status" value="1"/>
</dbReference>
<dbReference type="InterPro" id="IPR025997">
    <property type="entry name" value="SBP_2_dom"/>
</dbReference>
<dbReference type="InterPro" id="IPR050555">
    <property type="entry name" value="Bact_Solute-Bind_Prot2"/>
</dbReference>
<evidence type="ECO:0000313" key="5">
    <source>
        <dbReference type="EMBL" id="MCW5320208.1"/>
    </source>
</evidence>
<feature type="domain" description="Periplasmic binding protein" evidence="4">
    <location>
        <begin position="30"/>
        <end position="286"/>
    </location>
</feature>
<comment type="subcellular location">
    <subcellularLocation>
        <location evidence="1">Periplasm</location>
    </subcellularLocation>
</comment>
<evidence type="ECO:0000256" key="1">
    <source>
        <dbReference type="ARBA" id="ARBA00004418"/>
    </source>
</evidence>
<dbReference type="PANTHER" id="PTHR30036">
    <property type="entry name" value="D-XYLOSE-BINDING PERIPLASMIC PROTEIN"/>
    <property type="match status" value="1"/>
</dbReference>
<evidence type="ECO:0000256" key="3">
    <source>
        <dbReference type="SAM" id="SignalP"/>
    </source>
</evidence>
<dbReference type="Gene3D" id="3.40.50.2300">
    <property type="match status" value="2"/>
</dbReference>
<name>A0ABT3KPI0_9BURK</name>
<organism evidence="5 6">
    <name type="scientific">Verminephrobacter aporrectodeae subsp. tuberculatae</name>
    <dbReference type="NCBI Taxonomy" id="1110392"/>
    <lineage>
        <taxon>Bacteria</taxon>
        <taxon>Pseudomonadati</taxon>
        <taxon>Pseudomonadota</taxon>
        <taxon>Betaproteobacteria</taxon>
        <taxon>Burkholderiales</taxon>
        <taxon>Comamonadaceae</taxon>
        <taxon>Verminephrobacter</taxon>
    </lineage>
</organism>
<dbReference type="SUPFAM" id="SSF53822">
    <property type="entry name" value="Periplasmic binding protein-like I"/>
    <property type="match status" value="1"/>
</dbReference>
<feature type="signal peptide" evidence="3">
    <location>
        <begin position="1"/>
        <end position="24"/>
    </location>
</feature>
<reference evidence="6" key="1">
    <citation type="submission" date="2023-07" db="EMBL/GenBank/DDBJ databases">
        <title>Verminephrobacter genomes.</title>
        <authorList>
            <person name="Lund M.B."/>
        </authorList>
    </citation>
    <scope>NUCLEOTIDE SEQUENCE [LARGE SCALE GENOMIC DNA]</scope>
    <source>
        <strain evidence="6">AtM5-05</strain>
    </source>
</reference>
<comment type="similarity">
    <text evidence="2">Belongs to the bacterial solute-binding protein 2 family.</text>
</comment>
<dbReference type="Proteomes" id="UP001208935">
    <property type="component" value="Unassembled WGS sequence"/>
</dbReference>
<dbReference type="EMBL" id="QZCW01000001">
    <property type="protein sequence ID" value="MCW5320208.1"/>
    <property type="molecule type" value="Genomic_DNA"/>
</dbReference>
<comment type="caution">
    <text evidence="5">The sequence shown here is derived from an EMBL/GenBank/DDBJ whole genome shotgun (WGS) entry which is preliminary data.</text>
</comment>
<evidence type="ECO:0000259" key="4">
    <source>
        <dbReference type="Pfam" id="PF13407"/>
    </source>
</evidence>
<accession>A0ABT3KPI0</accession>
<protein>
    <submittedName>
        <fullName evidence="5">Autoinducer 2 ABC transporter substrate-binding protein</fullName>
    </submittedName>
</protein>
<proteinExistence type="inferred from homology"/>
<feature type="chain" id="PRO_5047097599" evidence="3">
    <location>
        <begin position="25"/>
        <end position="329"/>
    </location>
</feature>
<gene>
    <name evidence="5" type="ORF">D5039_03135</name>
</gene>
<dbReference type="InterPro" id="IPR028082">
    <property type="entry name" value="Peripla_BP_I"/>
</dbReference>
<dbReference type="RefSeq" id="WP_265281040.1">
    <property type="nucleotide sequence ID" value="NZ_QZCW01000001.1"/>
</dbReference>